<accession>A0A2K3PIP0</accession>
<evidence type="ECO:0000313" key="2">
    <source>
        <dbReference type="EMBL" id="PNY15138.1"/>
    </source>
</evidence>
<dbReference type="PANTHER" id="PTHR33116">
    <property type="entry name" value="REVERSE TRANSCRIPTASE ZINC-BINDING DOMAIN-CONTAINING PROTEIN-RELATED-RELATED"/>
    <property type="match status" value="1"/>
</dbReference>
<protein>
    <submittedName>
        <fullName evidence="2">Ribonuclease H</fullName>
    </submittedName>
</protein>
<dbReference type="PANTHER" id="PTHR33116:SF80">
    <property type="entry name" value="REVERSE TRANSCRIPTASE ZINC-BINDING DOMAIN-CONTAINING PROTEIN"/>
    <property type="match status" value="1"/>
</dbReference>
<comment type="caution">
    <text evidence="2">The sequence shown here is derived from an EMBL/GenBank/DDBJ whole genome shotgun (WGS) entry which is preliminary data.</text>
</comment>
<organism evidence="2 3">
    <name type="scientific">Trifolium pratense</name>
    <name type="common">Red clover</name>
    <dbReference type="NCBI Taxonomy" id="57577"/>
    <lineage>
        <taxon>Eukaryota</taxon>
        <taxon>Viridiplantae</taxon>
        <taxon>Streptophyta</taxon>
        <taxon>Embryophyta</taxon>
        <taxon>Tracheophyta</taxon>
        <taxon>Spermatophyta</taxon>
        <taxon>Magnoliopsida</taxon>
        <taxon>eudicotyledons</taxon>
        <taxon>Gunneridae</taxon>
        <taxon>Pentapetalae</taxon>
        <taxon>rosids</taxon>
        <taxon>fabids</taxon>
        <taxon>Fabales</taxon>
        <taxon>Fabaceae</taxon>
        <taxon>Papilionoideae</taxon>
        <taxon>50 kb inversion clade</taxon>
        <taxon>NPAAA clade</taxon>
        <taxon>Hologalegina</taxon>
        <taxon>IRL clade</taxon>
        <taxon>Trifolieae</taxon>
        <taxon>Trifolium</taxon>
    </lineage>
</organism>
<reference evidence="2 3" key="1">
    <citation type="journal article" date="2014" name="Am. J. Bot.">
        <title>Genome assembly and annotation for red clover (Trifolium pratense; Fabaceae).</title>
        <authorList>
            <person name="Istvanek J."/>
            <person name="Jaros M."/>
            <person name="Krenek A."/>
            <person name="Repkova J."/>
        </authorList>
    </citation>
    <scope>NUCLEOTIDE SEQUENCE [LARGE SCALE GENOMIC DNA]</scope>
    <source>
        <strain evidence="3">cv. Tatra</strain>
        <tissue evidence="2">Young leaves</tissue>
    </source>
</reference>
<reference evidence="2 3" key="2">
    <citation type="journal article" date="2017" name="Front. Plant Sci.">
        <title>Gene Classification and Mining of Molecular Markers Useful in Red Clover (Trifolium pratense) Breeding.</title>
        <authorList>
            <person name="Istvanek J."/>
            <person name="Dluhosova J."/>
            <person name="Dluhos P."/>
            <person name="Patkova L."/>
            <person name="Nedelnik J."/>
            <person name="Repkova J."/>
        </authorList>
    </citation>
    <scope>NUCLEOTIDE SEQUENCE [LARGE SCALE GENOMIC DNA]</scope>
    <source>
        <strain evidence="3">cv. Tatra</strain>
        <tissue evidence="2">Young leaves</tissue>
    </source>
</reference>
<dbReference type="EMBL" id="ASHM01007422">
    <property type="protein sequence ID" value="PNY15138.1"/>
    <property type="molecule type" value="Genomic_DNA"/>
</dbReference>
<gene>
    <name evidence="2" type="ORF">L195_g011828</name>
</gene>
<evidence type="ECO:0000259" key="1">
    <source>
        <dbReference type="Pfam" id="PF00078"/>
    </source>
</evidence>
<dbReference type="STRING" id="57577.A0A2K3PIP0"/>
<feature type="domain" description="Reverse transcriptase" evidence="1">
    <location>
        <begin position="71"/>
        <end position="218"/>
    </location>
</feature>
<dbReference type="InterPro" id="IPR000477">
    <property type="entry name" value="RT_dom"/>
</dbReference>
<dbReference type="Pfam" id="PF00078">
    <property type="entry name" value="RVT_1"/>
    <property type="match status" value="1"/>
</dbReference>
<evidence type="ECO:0000313" key="3">
    <source>
        <dbReference type="Proteomes" id="UP000236291"/>
    </source>
</evidence>
<name>A0A2K3PIP0_TRIPR</name>
<sequence length="239" mass="26738">MNCDGTPGPDGFSGHLFQFFWETIAADVVKSIHHFFLNDMLQNNVNSNLLILIPKTPGAYRVDMFRPIALANFQFKIITKFLADSKVVGYFNCTRGVRQGDPLSPLLVCIAEEVLGRSITKAAMDGQLCLMILCRGTTIPTHVLYVDDIMIFCKGTKRKIRSVLRIFNSYGAASRQVINNAKSKFYAGAISNSRLVNIAPQLGFNMGSLPFTYLGCPIFVGKPLKQYIFKLWRIGLKRN</sequence>
<proteinExistence type="predicted"/>
<dbReference type="Proteomes" id="UP000236291">
    <property type="component" value="Unassembled WGS sequence"/>
</dbReference>
<dbReference type="AlphaFoldDB" id="A0A2K3PIP0"/>